<name>A0A0B8N527_TALPI</name>
<proteinExistence type="predicted"/>
<dbReference type="EMBL" id="DF933843">
    <property type="protein sequence ID" value="GAM43282.1"/>
    <property type="molecule type" value="Genomic_DNA"/>
</dbReference>
<sequence length="223" mass="25246">MLYERPHLASSVKQLLPWRHELFFDGSKEDTQTLKRAARELLLDVDGDPNFKGSYGDHGQKHFLTELAIAFLQNLEACVTEIEYDITDEELVPVNRFLDSRFKSLQSKQPGLPSIRALGFAKEDDWGFSLATPGIAVLLSAAAPNLERFGVRWHAWIWNGVSGMDWDVEIMAPGLRDLKVLSITDSALGNSEYDLELRQLRRFIQLCTKLKTFRFNSAGAFLG</sequence>
<protein>
    <submittedName>
        <fullName evidence="1">Uncharacterized protein</fullName>
    </submittedName>
</protein>
<accession>A0A0B8N527</accession>
<organism evidence="1 2">
    <name type="scientific">Talaromyces pinophilus</name>
    <name type="common">Penicillium pinophilum</name>
    <dbReference type="NCBI Taxonomy" id="128442"/>
    <lineage>
        <taxon>Eukaryota</taxon>
        <taxon>Fungi</taxon>
        <taxon>Dikarya</taxon>
        <taxon>Ascomycota</taxon>
        <taxon>Pezizomycotina</taxon>
        <taxon>Eurotiomycetes</taxon>
        <taxon>Eurotiomycetidae</taxon>
        <taxon>Eurotiales</taxon>
        <taxon>Trichocomaceae</taxon>
        <taxon>Talaromyces</taxon>
        <taxon>Talaromyces sect. Talaromyces</taxon>
    </lineage>
</organism>
<keyword evidence="2" id="KW-1185">Reference proteome</keyword>
<evidence type="ECO:0000313" key="2">
    <source>
        <dbReference type="Proteomes" id="UP000053095"/>
    </source>
</evidence>
<dbReference type="AlphaFoldDB" id="A0A0B8N527"/>
<reference evidence="2" key="1">
    <citation type="journal article" date="2015" name="Genome Announc.">
        <title>Draft genome sequence of Talaromyces cellulolyticus strain Y-94, a source of lignocellulosic biomass-degrading enzymes.</title>
        <authorList>
            <person name="Fujii T."/>
            <person name="Koike H."/>
            <person name="Sawayama S."/>
            <person name="Yano S."/>
            <person name="Inoue H."/>
        </authorList>
    </citation>
    <scope>NUCLEOTIDE SEQUENCE [LARGE SCALE GENOMIC DNA]</scope>
    <source>
        <strain evidence="2">Y-94</strain>
    </source>
</reference>
<evidence type="ECO:0000313" key="1">
    <source>
        <dbReference type="EMBL" id="GAM43282.1"/>
    </source>
</evidence>
<dbReference type="Proteomes" id="UP000053095">
    <property type="component" value="Unassembled WGS sequence"/>
</dbReference>
<gene>
    <name evidence="1" type="ORF">TCE0_047f17970</name>
</gene>